<organism evidence="2 3">
    <name type="scientific">Vanilla planifolia</name>
    <name type="common">Vanilla</name>
    <dbReference type="NCBI Taxonomy" id="51239"/>
    <lineage>
        <taxon>Eukaryota</taxon>
        <taxon>Viridiplantae</taxon>
        <taxon>Streptophyta</taxon>
        <taxon>Embryophyta</taxon>
        <taxon>Tracheophyta</taxon>
        <taxon>Spermatophyta</taxon>
        <taxon>Magnoliopsida</taxon>
        <taxon>Liliopsida</taxon>
        <taxon>Asparagales</taxon>
        <taxon>Orchidaceae</taxon>
        <taxon>Vanilloideae</taxon>
        <taxon>Vanilleae</taxon>
        <taxon>Vanilla</taxon>
    </lineage>
</organism>
<feature type="compositionally biased region" description="Polar residues" evidence="1">
    <location>
        <begin position="161"/>
        <end position="178"/>
    </location>
</feature>
<evidence type="ECO:0000313" key="2">
    <source>
        <dbReference type="EMBL" id="KAG0482713.1"/>
    </source>
</evidence>
<dbReference type="AlphaFoldDB" id="A0A835R334"/>
<evidence type="ECO:0000256" key="1">
    <source>
        <dbReference type="SAM" id="MobiDB-lite"/>
    </source>
</evidence>
<dbReference type="EMBL" id="JADCNM010000005">
    <property type="protein sequence ID" value="KAG0482713.1"/>
    <property type="molecule type" value="Genomic_DNA"/>
</dbReference>
<sequence length="228" mass="25028">MSSTWPAVPTPATAAFSISLSLRDLETAGVGNLTSSATVLPLHFNEEGELSVTNLGMSITKILPGLLVEKFELPSPALFARISLCNCRDGNALFIMESSENPPCCEPAKIKISFPDFAAVDIFASTDRRQMGQVEWELNHISMHSRWNPWRQPGRIRVASPSKNSDRQTAQSMPSPESTELKVMMGMELSTAESRGKNGLHRCRRRLRQGGCGRFVGVYRPSSGVLYG</sequence>
<evidence type="ECO:0000313" key="3">
    <source>
        <dbReference type="Proteomes" id="UP000639772"/>
    </source>
</evidence>
<protein>
    <submittedName>
        <fullName evidence="2">Uncharacterized protein</fullName>
    </submittedName>
</protein>
<feature type="region of interest" description="Disordered" evidence="1">
    <location>
        <begin position="152"/>
        <end position="180"/>
    </location>
</feature>
<accession>A0A835R334</accession>
<comment type="caution">
    <text evidence="2">The sequence shown here is derived from an EMBL/GenBank/DDBJ whole genome shotgun (WGS) entry which is preliminary data.</text>
</comment>
<reference evidence="2 3" key="1">
    <citation type="journal article" date="2020" name="Nat. Food">
        <title>A phased Vanilla planifolia genome enables genetic improvement of flavour and production.</title>
        <authorList>
            <person name="Hasing T."/>
            <person name="Tang H."/>
            <person name="Brym M."/>
            <person name="Khazi F."/>
            <person name="Huang T."/>
            <person name="Chambers A.H."/>
        </authorList>
    </citation>
    <scope>NUCLEOTIDE SEQUENCE [LARGE SCALE GENOMIC DNA]</scope>
    <source>
        <tissue evidence="2">Leaf</tissue>
    </source>
</reference>
<gene>
    <name evidence="2" type="ORF">HPP92_010797</name>
</gene>
<dbReference type="Proteomes" id="UP000639772">
    <property type="component" value="Unassembled WGS sequence"/>
</dbReference>
<proteinExistence type="predicted"/>
<name>A0A835R334_VANPL</name>